<dbReference type="InterPro" id="IPR029062">
    <property type="entry name" value="Class_I_gatase-like"/>
</dbReference>
<dbReference type="RefSeq" id="WP_131477925.1">
    <property type="nucleotide sequence ID" value="NZ_SJDL01000001.1"/>
</dbReference>
<dbReference type="Proteomes" id="UP000313645">
    <property type="component" value="Unassembled WGS sequence"/>
</dbReference>
<gene>
    <name evidence="2" type="ORF">EZI54_00420</name>
</gene>
<dbReference type="PANTHER" id="PTHR42695">
    <property type="entry name" value="GLUTAMINE AMIDOTRANSFERASE YLR126C-RELATED"/>
    <property type="match status" value="1"/>
</dbReference>
<accession>A0ABY1ZU95</accession>
<comment type="caution">
    <text evidence="2">The sequence shown here is derived from an EMBL/GenBank/DDBJ whole genome shotgun (WGS) entry which is preliminary data.</text>
</comment>
<organism evidence="2 3">
    <name type="scientific">Marinobacter halodurans</name>
    <dbReference type="NCBI Taxonomy" id="2528979"/>
    <lineage>
        <taxon>Bacteria</taxon>
        <taxon>Pseudomonadati</taxon>
        <taxon>Pseudomonadota</taxon>
        <taxon>Gammaproteobacteria</taxon>
        <taxon>Pseudomonadales</taxon>
        <taxon>Marinobacteraceae</taxon>
        <taxon>Marinobacter</taxon>
    </lineage>
</organism>
<keyword evidence="2" id="KW-0315">Glutamine amidotransferase</keyword>
<proteinExistence type="predicted"/>
<protein>
    <submittedName>
        <fullName evidence="2">Glutamine amidotransferase</fullName>
    </submittedName>
</protein>
<reference evidence="2 3" key="1">
    <citation type="submission" date="2019-02" db="EMBL/GenBank/DDBJ databases">
        <title>Marinobacter halodurans sp. nov., a marine bacterium isolated from sea tidal flat.</title>
        <authorList>
            <person name="Yoo Y."/>
            <person name="Lee D.W."/>
            <person name="Kim B.S."/>
            <person name="Kim J.-J."/>
        </authorList>
    </citation>
    <scope>NUCLEOTIDE SEQUENCE [LARGE SCALE GENOMIC DNA]</scope>
    <source>
        <strain evidence="2 3">YJ-S3-2</strain>
    </source>
</reference>
<dbReference type="PANTHER" id="PTHR42695:SF5">
    <property type="entry name" value="GLUTAMINE AMIDOTRANSFERASE YLR126C-RELATED"/>
    <property type="match status" value="1"/>
</dbReference>
<dbReference type="Gene3D" id="3.40.50.880">
    <property type="match status" value="1"/>
</dbReference>
<feature type="domain" description="Glutamine amidotransferase" evidence="1">
    <location>
        <begin position="23"/>
        <end position="188"/>
    </location>
</feature>
<dbReference type="InterPro" id="IPR017926">
    <property type="entry name" value="GATASE"/>
</dbReference>
<evidence type="ECO:0000313" key="2">
    <source>
        <dbReference type="EMBL" id="TBW59458.1"/>
    </source>
</evidence>
<dbReference type="EMBL" id="SJDL01000001">
    <property type="protein sequence ID" value="TBW59458.1"/>
    <property type="molecule type" value="Genomic_DNA"/>
</dbReference>
<dbReference type="Pfam" id="PF00117">
    <property type="entry name" value="GATase"/>
    <property type="match status" value="1"/>
</dbReference>
<dbReference type="PRINTS" id="PR00099">
    <property type="entry name" value="CPSGATASE"/>
</dbReference>
<name>A0ABY1ZU95_9GAMM</name>
<dbReference type="InterPro" id="IPR044992">
    <property type="entry name" value="ChyE-like"/>
</dbReference>
<evidence type="ECO:0000313" key="3">
    <source>
        <dbReference type="Proteomes" id="UP000313645"/>
    </source>
</evidence>
<sequence>MKTLSIIKTGTTYPEIQAAHGDFDNWFAEALKHQGLTLEVVDVTKEAPLPLQTDGILVTGSPAMVSDRAPWSDCTAAWLADQVASGRPVLGVCYGHQLLAHALGGRADYHPQGREIGTLSIQLSDEGRRDPLLGPLPPVFPAHLTHLQSAVELPPGAMLLARSGHEPHQAFRFGNQAWGVQFHPEFTAPIMHAYIDRLAPALADEGRSVGTIRDGIQETLQARAILHRFAERVAAG</sequence>
<dbReference type="CDD" id="cd01741">
    <property type="entry name" value="GATase1_1"/>
    <property type="match status" value="1"/>
</dbReference>
<dbReference type="SUPFAM" id="SSF52317">
    <property type="entry name" value="Class I glutamine amidotransferase-like"/>
    <property type="match status" value="1"/>
</dbReference>
<dbReference type="NCBIfam" id="NF006562">
    <property type="entry name" value="PRK09065.1"/>
    <property type="match status" value="1"/>
</dbReference>
<keyword evidence="3" id="KW-1185">Reference proteome</keyword>
<dbReference type="PROSITE" id="PS51273">
    <property type="entry name" value="GATASE_TYPE_1"/>
    <property type="match status" value="1"/>
</dbReference>
<evidence type="ECO:0000259" key="1">
    <source>
        <dbReference type="Pfam" id="PF00117"/>
    </source>
</evidence>